<feature type="region of interest" description="Disordered" evidence="1">
    <location>
        <begin position="1"/>
        <end position="23"/>
    </location>
</feature>
<evidence type="ECO:0000256" key="1">
    <source>
        <dbReference type="SAM" id="MobiDB-lite"/>
    </source>
</evidence>
<protein>
    <submittedName>
        <fullName evidence="2">Uncharacterized protein</fullName>
    </submittedName>
</protein>
<keyword evidence="3" id="KW-1185">Reference proteome</keyword>
<evidence type="ECO:0000313" key="3">
    <source>
        <dbReference type="Proteomes" id="UP001594351"/>
    </source>
</evidence>
<name>A0ABV6Z1U8_UNCC1</name>
<reference evidence="2 3" key="1">
    <citation type="submission" date="2024-09" db="EMBL/GenBank/DDBJ databases">
        <title>Laminarin stimulates single cell rates of sulfate reduction while oxygen inhibits transcriptomic activity in coastal marine sediment.</title>
        <authorList>
            <person name="Lindsay M."/>
            <person name="Orcutt B."/>
            <person name="Emerson D."/>
            <person name="Stepanauskas R."/>
            <person name="D'Angelo T."/>
        </authorList>
    </citation>
    <scope>NUCLEOTIDE SEQUENCE [LARGE SCALE GENOMIC DNA]</scope>
    <source>
        <strain evidence="2">SAG AM-311-K15</strain>
    </source>
</reference>
<evidence type="ECO:0000313" key="2">
    <source>
        <dbReference type="EMBL" id="MFC1852301.1"/>
    </source>
</evidence>
<organism evidence="2 3">
    <name type="scientific">candidate division CSSED10-310 bacterium</name>
    <dbReference type="NCBI Taxonomy" id="2855610"/>
    <lineage>
        <taxon>Bacteria</taxon>
        <taxon>Bacteria division CSSED10-310</taxon>
    </lineage>
</organism>
<accession>A0ABV6Z1U8</accession>
<gene>
    <name evidence="2" type="ORF">ACFL27_19055</name>
</gene>
<dbReference type="EMBL" id="JBHPBY010000294">
    <property type="protein sequence ID" value="MFC1852301.1"/>
    <property type="molecule type" value="Genomic_DNA"/>
</dbReference>
<dbReference type="Proteomes" id="UP001594351">
    <property type="component" value="Unassembled WGS sequence"/>
</dbReference>
<sequence>MKIKAGEQYNVGQFHPLPPPAGEKKQYILDYIDSPFRRDF</sequence>
<comment type="caution">
    <text evidence="2">The sequence shown here is derived from an EMBL/GenBank/DDBJ whole genome shotgun (WGS) entry which is preliminary data.</text>
</comment>
<proteinExistence type="predicted"/>